<evidence type="ECO:0000313" key="2">
    <source>
        <dbReference type="EMBL" id="ODR01755.1"/>
    </source>
</evidence>
<sequence length="157" mass="15573">MGPSPVPTGSVSFPMCLVVDPRPAWETSLPSDVGLIGPATGPSTERTTTVGSDREDRPAPAVADDEPLGLSVGVIRDPPPAASGADTDTRVSPPGAAESDDATGPRILSVSESPSPAAKRGPPTAPGVSGETESLPRGAGSCESGTAIAVSRCSSRC</sequence>
<protein>
    <submittedName>
        <fullName evidence="2">Uncharacterized protein</fullName>
    </submittedName>
</protein>
<dbReference type="EMBL" id="MIHC01000055">
    <property type="protein sequence ID" value="ODR01755.1"/>
    <property type="molecule type" value="Genomic_DNA"/>
</dbReference>
<reference evidence="3" key="1">
    <citation type="submission" date="2016-09" db="EMBL/GenBank/DDBJ databases">
        <authorList>
            <person name="Greninger A.L."/>
            <person name="Jerome K.R."/>
            <person name="Mcnair B."/>
            <person name="Wallis C."/>
            <person name="Fang F."/>
        </authorList>
    </citation>
    <scope>NUCLEOTIDE SEQUENCE [LARGE SCALE GENOMIC DNA]</scope>
    <source>
        <strain evidence="3">BC1_M4</strain>
    </source>
</reference>
<name>A0A1E3SI17_9MYCO</name>
<evidence type="ECO:0000313" key="3">
    <source>
        <dbReference type="Proteomes" id="UP000094224"/>
    </source>
</evidence>
<keyword evidence="3" id="KW-1185">Reference proteome</keyword>
<dbReference type="Proteomes" id="UP000094224">
    <property type="component" value="Unassembled WGS sequence"/>
</dbReference>
<feature type="region of interest" description="Disordered" evidence="1">
    <location>
        <begin position="28"/>
        <end position="146"/>
    </location>
</feature>
<dbReference type="AlphaFoldDB" id="A0A1E3SI17"/>
<evidence type="ECO:0000256" key="1">
    <source>
        <dbReference type="SAM" id="MobiDB-lite"/>
    </source>
</evidence>
<feature type="compositionally biased region" description="Polar residues" evidence="1">
    <location>
        <begin position="41"/>
        <end position="51"/>
    </location>
</feature>
<organism evidence="2 3">
    <name type="scientific">Mycobacterium sherrisii</name>
    <dbReference type="NCBI Taxonomy" id="243061"/>
    <lineage>
        <taxon>Bacteria</taxon>
        <taxon>Bacillati</taxon>
        <taxon>Actinomycetota</taxon>
        <taxon>Actinomycetes</taxon>
        <taxon>Mycobacteriales</taxon>
        <taxon>Mycobacteriaceae</taxon>
        <taxon>Mycobacterium</taxon>
        <taxon>Mycobacterium simiae complex</taxon>
    </lineage>
</organism>
<gene>
    <name evidence="2" type="ORF">BHQ21_23190</name>
</gene>
<proteinExistence type="predicted"/>
<accession>A0A1E3SI17</accession>
<comment type="caution">
    <text evidence="2">The sequence shown here is derived from an EMBL/GenBank/DDBJ whole genome shotgun (WGS) entry which is preliminary data.</text>
</comment>